<dbReference type="Pfam" id="PF12833">
    <property type="entry name" value="HTH_18"/>
    <property type="match status" value="2"/>
</dbReference>
<evidence type="ECO:0000256" key="2">
    <source>
        <dbReference type="ARBA" id="ARBA00023125"/>
    </source>
</evidence>
<dbReference type="InterPro" id="IPR009057">
    <property type="entry name" value="Homeodomain-like_sf"/>
</dbReference>
<dbReference type="Gene3D" id="1.10.10.60">
    <property type="entry name" value="Homeodomain-like"/>
    <property type="match status" value="2"/>
</dbReference>
<keyword evidence="1" id="KW-0805">Transcription regulation</keyword>
<dbReference type="InterPro" id="IPR018060">
    <property type="entry name" value="HTH_AraC"/>
</dbReference>
<comment type="caution">
    <text evidence="5">The sequence shown here is derived from an EMBL/GenBank/DDBJ whole genome shotgun (WGS) entry which is preliminary data.</text>
</comment>
<accession>A0A4R2H9X3</accession>
<dbReference type="RefSeq" id="WP_132533856.1">
    <property type="nucleotide sequence ID" value="NZ_BMJO01000005.1"/>
</dbReference>
<dbReference type="GO" id="GO:0003700">
    <property type="term" value="F:DNA-binding transcription factor activity"/>
    <property type="evidence" value="ECO:0007669"/>
    <property type="project" value="InterPro"/>
</dbReference>
<feature type="domain" description="HTH araC/xylS-type" evidence="4">
    <location>
        <begin position="31"/>
        <end position="130"/>
    </location>
</feature>
<dbReference type="AlphaFoldDB" id="A0A4R2H9X3"/>
<dbReference type="PANTHER" id="PTHR43280:SF2">
    <property type="entry name" value="HTH-TYPE TRANSCRIPTIONAL REGULATOR EXSA"/>
    <property type="match status" value="1"/>
</dbReference>
<evidence type="ECO:0000313" key="6">
    <source>
        <dbReference type="Proteomes" id="UP000295684"/>
    </source>
</evidence>
<proteinExistence type="predicted"/>
<dbReference type="PANTHER" id="PTHR43280">
    <property type="entry name" value="ARAC-FAMILY TRANSCRIPTIONAL REGULATOR"/>
    <property type="match status" value="1"/>
</dbReference>
<sequence>MNLNLATRSKRLSPIASMATITVQTRQEFIDSIKNCMKSHYQDVNFCVAELAMLMNTTASPLTRKVFELTGHTPAKLILHYRLGMACYLLLKSNEQKKSIAWLTGFQSQANFCRSFIKVYKISPSKYRESQNVHQHSATCWKIPINMFEAKILLNHAMQHQWLQRLLDYALAENFHHVESMPQLAKLLNITPSTLNRKLKTLYPITPARFVRDLRLQYASELLGSSGTITAVALTAGFFDHSHFCRCFKTVFGTFPSSFKQTNKDEMPVSWLKEKLTDKIVK</sequence>
<keyword evidence="2 5" id="KW-0238">DNA-binding</keyword>
<feature type="domain" description="HTH araC/xylS-type" evidence="4">
    <location>
        <begin position="161"/>
        <end position="262"/>
    </location>
</feature>
<dbReference type="PROSITE" id="PS01124">
    <property type="entry name" value="HTH_ARAC_FAMILY_2"/>
    <property type="match status" value="2"/>
</dbReference>
<dbReference type="EMBL" id="SLWO01000005">
    <property type="protein sequence ID" value="TCO23828.1"/>
    <property type="molecule type" value="Genomic_DNA"/>
</dbReference>
<dbReference type="Proteomes" id="UP000295684">
    <property type="component" value="Unassembled WGS sequence"/>
</dbReference>
<gene>
    <name evidence="5" type="ORF">EV200_105302</name>
</gene>
<dbReference type="OrthoDB" id="642439at2"/>
<dbReference type="GO" id="GO:0043565">
    <property type="term" value="F:sequence-specific DNA binding"/>
    <property type="evidence" value="ECO:0007669"/>
    <property type="project" value="InterPro"/>
</dbReference>
<evidence type="ECO:0000256" key="3">
    <source>
        <dbReference type="ARBA" id="ARBA00023163"/>
    </source>
</evidence>
<name>A0A4R2H9X3_9SPHI</name>
<protein>
    <submittedName>
        <fullName evidence="5">AraC-like DNA-binding protein</fullName>
    </submittedName>
</protein>
<dbReference type="SUPFAM" id="SSF46689">
    <property type="entry name" value="Homeodomain-like"/>
    <property type="match status" value="2"/>
</dbReference>
<evidence type="ECO:0000259" key="4">
    <source>
        <dbReference type="PROSITE" id="PS01124"/>
    </source>
</evidence>
<dbReference type="SMART" id="SM00342">
    <property type="entry name" value="HTH_ARAC"/>
    <property type="match status" value="2"/>
</dbReference>
<evidence type="ECO:0000256" key="1">
    <source>
        <dbReference type="ARBA" id="ARBA00023015"/>
    </source>
</evidence>
<evidence type="ECO:0000313" key="5">
    <source>
        <dbReference type="EMBL" id="TCO23828.1"/>
    </source>
</evidence>
<organism evidence="5 6">
    <name type="scientific">Pedobacter psychrotolerans</name>
    <dbReference type="NCBI Taxonomy" id="1843235"/>
    <lineage>
        <taxon>Bacteria</taxon>
        <taxon>Pseudomonadati</taxon>
        <taxon>Bacteroidota</taxon>
        <taxon>Sphingobacteriia</taxon>
        <taxon>Sphingobacteriales</taxon>
        <taxon>Sphingobacteriaceae</taxon>
        <taxon>Pedobacter</taxon>
    </lineage>
</organism>
<reference evidence="5 6" key="1">
    <citation type="submission" date="2019-03" db="EMBL/GenBank/DDBJ databases">
        <title>Genomic Encyclopedia of Type Strains, Phase IV (KMG-IV): sequencing the most valuable type-strain genomes for metagenomic binning, comparative biology and taxonomic classification.</title>
        <authorList>
            <person name="Goeker M."/>
        </authorList>
    </citation>
    <scope>NUCLEOTIDE SEQUENCE [LARGE SCALE GENOMIC DNA]</scope>
    <source>
        <strain evidence="5 6">DSM 103236</strain>
    </source>
</reference>
<keyword evidence="3" id="KW-0804">Transcription</keyword>